<proteinExistence type="predicted"/>
<dbReference type="SUPFAM" id="SSF49785">
    <property type="entry name" value="Galactose-binding domain-like"/>
    <property type="match status" value="1"/>
</dbReference>
<dbReference type="Pfam" id="PF15979">
    <property type="entry name" value="Glyco_hydro_115"/>
    <property type="match status" value="1"/>
</dbReference>
<evidence type="ECO:0000259" key="4">
    <source>
        <dbReference type="Pfam" id="PF17829"/>
    </source>
</evidence>
<dbReference type="RefSeq" id="WP_068380161.1">
    <property type="nucleotide sequence ID" value="NZ_LSNE01000010.1"/>
</dbReference>
<protein>
    <submittedName>
        <fullName evidence="5">Glycosyl hydrolase</fullName>
    </submittedName>
</protein>
<dbReference type="InterPro" id="IPR008979">
    <property type="entry name" value="Galactose-bd-like_sf"/>
</dbReference>
<sequence>MFSYRPRVWLSVVLWLSAYVANPLFAAEPVDNSAQQFVIYQQQQLSKIYIDNNSDPLIKWAVDELRNDIKGITGSRPELIETQTKQGSGIYIGHFSDALMQDISLLSADTHKHLDAAWESFSLSIHGHNLVLAGSDVRGTVYAVFELAERLGISPWTWWADVKPLTQTELILVLNDGDSFQSPSVQYRGIFLNDEDWGLQPWAAKTFEKEVGDIGPHTYEKIFQLLLRLKANTIWPAMHPSTQAFFTIAGNQQMAERYHIVLGSSHAEPMLRNNVGEWDHTKLGDYNYFTNSQKINAYWQTRVDELGSNESIMTLGMRGVHDSHMEGSSSIEQSVAMLEQIIATQRQMLSQTLNQKISDIPQVMIPYKEVLELYQHGLVIPDDVTLMWTDDNYGYIRRLSEGQELQRSGGGGVYYHLSYWGRPHDYLWLSTTQPSLIWYEMSRAYANGAQKMWIANVGDIKPAEYNMELFLDLAWNVDSLKADSITQHLEQWAAREFGHKVDTKVAAVMNEYYRLAMLRKPEYMGWSQTEPTTQTQISDFSDSEAINRISAYNTLVEQVDTLVKLIPAERRSAWFQLVEYPLKAAAAMNNKFLYQQLFTNSDHPSQQVEYKHKALQAYGQIEQLTLQYNQLEQGKWQHMMSMSPRNLPVFKPPTFDFVKRTGEADIEQSHTHYRAASQYSRHSQQQNYQWQSVQGLGYSATAITLSPFVNQHFDQQQPWLEYDINIKEPGDYQLELRFLPTHANDYQHQVSVAINGKTSGSAKLNTQGRSEEWKTNVLRNAQIVNFQFRATKKGLHNIRVGLNQTGIVLDQLAVYPASQSPAYEIPVAH</sequence>
<dbReference type="GO" id="GO:0045493">
    <property type="term" value="P:xylan catabolic process"/>
    <property type="evidence" value="ECO:0007669"/>
    <property type="project" value="InterPro"/>
</dbReference>
<dbReference type="STRING" id="1799789.AX660_01035"/>
<evidence type="ECO:0000256" key="1">
    <source>
        <dbReference type="ARBA" id="ARBA00022801"/>
    </source>
</evidence>
<dbReference type="Gene3D" id="2.60.120.1620">
    <property type="match status" value="1"/>
</dbReference>
<dbReference type="InterPro" id="IPR041437">
    <property type="entry name" value="GH115_C"/>
</dbReference>
<dbReference type="AlphaFoldDB" id="A0A148KMV0"/>
<evidence type="ECO:0000313" key="6">
    <source>
        <dbReference type="Proteomes" id="UP000070299"/>
    </source>
</evidence>
<dbReference type="Proteomes" id="UP000070299">
    <property type="component" value="Unassembled WGS sequence"/>
</dbReference>
<dbReference type="PANTHER" id="PTHR37842:SF2">
    <property type="entry name" value="GYLCOSYL HYDROLASE 115 C-TERMINAL DOMAIN-CONTAINING PROTEIN"/>
    <property type="match status" value="1"/>
</dbReference>
<keyword evidence="1 5" id="KW-0378">Hydrolase</keyword>
<dbReference type="EMBL" id="LSNE01000010">
    <property type="protein sequence ID" value="KXI27568.1"/>
    <property type="molecule type" value="Genomic_DNA"/>
</dbReference>
<keyword evidence="2" id="KW-0732">Signal</keyword>
<dbReference type="OrthoDB" id="8727830at2"/>
<feature type="domain" description="Gylcosyl hydrolase 115 C-terminal" evidence="4">
    <location>
        <begin position="676"/>
        <end position="823"/>
    </location>
</feature>
<evidence type="ECO:0000259" key="3">
    <source>
        <dbReference type="Pfam" id="PF03648"/>
    </source>
</evidence>
<organism evidence="5 6">
    <name type="scientific">Paraglaciecola hydrolytica</name>
    <dbReference type="NCBI Taxonomy" id="1799789"/>
    <lineage>
        <taxon>Bacteria</taxon>
        <taxon>Pseudomonadati</taxon>
        <taxon>Pseudomonadota</taxon>
        <taxon>Gammaproteobacteria</taxon>
        <taxon>Alteromonadales</taxon>
        <taxon>Alteromonadaceae</taxon>
        <taxon>Paraglaciecola</taxon>
    </lineage>
</organism>
<feature type="domain" description="Alpha glucuronidase N-terminal" evidence="3">
    <location>
        <begin position="40"/>
        <end position="147"/>
    </location>
</feature>
<dbReference type="SUPFAM" id="SSF55545">
    <property type="entry name" value="beta-N-acetylhexosaminidase-like domain"/>
    <property type="match status" value="1"/>
</dbReference>
<dbReference type="InterPro" id="IPR005154">
    <property type="entry name" value="Glyco_hydro_67_aGlcAse_N"/>
</dbReference>
<accession>A0A148KMV0</accession>
<gene>
    <name evidence="5" type="ORF">AX660_01035</name>
</gene>
<feature type="signal peptide" evidence="2">
    <location>
        <begin position="1"/>
        <end position="26"/>
    </location>
</feature>
<reference evidence="6" key="1">
    <citation type="submission" date="2016-02" db="EMBL/GenBank/DDBJ databases">
        <authorList>
            <person name="Schultz-Johansen M."/>
            <person name="Glaring M.A."/>
            <person name="Bech P.K."/>
            <person name="Stougaard P."/>
        </authorList>
    </citation>
    <scope>NUCLEOTIDE SEQUENCE [LARGE SCALE GENOMIC DNA]</scope>
    <source>
        <strain evidence="6">S66</strain>
    </source>
</reference>
<dbReference type="InterPro" id="IPR042301">
    <property type="entry name" value="GH115_sf"/>
</dbReference>
<feature type="chain" id="PRO_5007550245" evidence="2">
    <location>
        <begin position="27"/>
        <end position="829"/>
    </location>
</feature>
<dbReference type="GO" id="GO:0046559">
    <property type="term" value="F:alpha-glucuronidase activity"/>
    <property type="evidence" value="ECO:0007669"/>
    <property type="project" value="InterPro"/>
</dbReference>
<dbReference type="InterPro" id="IPR031924">
    <property type="entry name" value="GH115"/>
</dbReference>
<dbReference type="Pfam" id="PF03648">
    <property type="entry name" value="Glyco_hydro_67N"/>
    <property type="match status" value="1"/>
</dbReference>
<dbReference type="Pfam" id="PF17829">
    <property type="entry name" value="GH115_C"/>
    <property type="match status" value="1"/>
</dbReference>
<name>A0A148KMV0_9ALTE</name>
<keyword evidence="6" id="KW-1185">Reference proteome</keyword>
<dbReference type="Gene3D" id="3.30.379.10">
    <property type="entry name" value="Chitobiase/beta-hexosaminidase domain 2-like"/>
    <property type="match status" value="1"/>
</dbReference>
<dbReference type="InterPro" id="IPR029018">
    <property type="entry name" value="Hex-like_dom2"/>
</dbReference>
<comment type="caution">
    <text evidence="5">The sequence shown here is derived from an EMBL/GenBank/DDBJ whole genome shotgun (WGS) entry which is preliminary data.</text>
</comment>
<dbReference type="Gene3D" id="1.20.58.2150">
    <property type="match status" value="1"/>
</dbReference>
<dbReference type="PANTHER" id="PTHR37842">
    <property type="match status" value="1"/>
</dbReference>
<dbReference type="Gene3D" id="3.20.20.520">
    <property type="entry name" value="Glycosyl hydrolase family 115"/>
    <property type="match status" value="1"/>
</dbReference>
<evidence type="ECO:0000313" key="5">
    <source>
        <dbReference type="EMBL" id="KXI27568.1"/>
    </source>
</evidence>
<evidence type="ECO:0000256" key="2">
    <source>
        <dbReference type="SAM" id="SignalP"/>
    </source>
</evidence>